<keyword evidence="2" id="KW-0732">Signal</keyword>
<dbReference type="PROSITE" id="PS50005">
    <property type="entry name" value="TPR"/>
    <property type="match status" value="1"/>
</dbReference>
<dbReference type="SUPFAM" id="SSF48452">
    <property type="entry name" value="TPR-like"/>
    <property type="match status" value="1"/>
</dbReference>
<evidence type="ECO:0000313" key="4">
    <source>
        <dbReference type="Proteomes" id="UP001058974"/>
    </source>
</evidence>
<proteinExistence type="predicted"/>
<dbReference type="AlphaFoldDB" id="A0A9D4VFH7"/>
<dbReference type="SMART" id="SM00028">
    <property type="entry name" value="TPR"/>
    <property type="match status" value="2"/>
</dbReference>
<dbReference type="Gramene" id="Psat07G0000500-T2">
    <property type="protein sequence ID" value="KAI5382412.1"/>
    <property type="gene ID" value="KIW84_070005"/>
</dbReference>
<protein>
    <submittedName>
        <fullName evidence="3">Uncharacterized protein</fullName>
    </submittedName>
</protein>
<organism evidence="3 4">
    <name type="scientific">Pisum sativum</name>
    <name type="common">Garden pea</name>
    <name type="synonym">Lathyrus oleraceus</name>
    <dbReference type="NCBI Taxonomy" id="3888"/>
    <lineage>
        <taxon>Eukaryota</taxon>
        <taxon>Viridiplantae</taxon>
        <taxon>Streptophyta</taxon>
        <taxon>Embryophyta</taxon>
        <taxon>Tracheophyta</taxon>
        <taxon>Spermatophyta</taxon>
        <taxon>Magnoliopsida</taxon>
        <taxon>eudicotyledons</taxon>
        <taxon>Gunneridae</taxon>
        <taxon>Pentapetalae</taxon>
        <taxon>rosids</taxon>
        <taxon>fabids</taxon>
        <taxon>Fabales</taxon>
        <taxon>Fabaceae</taxon>
        <taxon>Papilionoideae</taxon>
        <taxon>50 kb inversion clade</taxon>
        <taxon>NPAAA clade</taxon>
        <taxon>Hologalegina</taxon>
        <taxon>IRL clade</taxon>
        <taxon>Fabeae</taxon>
        <taxon>Lathyrus</taxon>
    </lineage>
</organism>
<accession>A0A9D4VFH7</accession>
<evidence type="ECO:0000256" key="1">
    <source>
        <dbReference type="PROSITE-ProRule" id="PRU00339"/>
    </source>
</evidence>
<feature type="signal peptide" evidence="2">
    <location>
        <begin position="1"/>
        <end position="24"/>
    </location>
</feature>
<name>A0A9D4VFH7_PEA</name>
<dbReference type="PANTHER" id="PTHR47682">
    <property type="entry name" value="TETRATRICOPEPTIDE REPEAT (TPR)-CONTAINING PROTEIN"/>
    <property type="match status" value="1"/>
</dbReference>
<gene>
    <name evidence="3" type="ORF">KIW84_070005</name>
</gene>
<evidence type="ECO:0000256" key="2">
    <source>
        <dbReference type="SAM" id="SignalP"/>
    </source>
</evidence>
<evidence type="ECO:0000313" key="3">
    <source>
        <dbReference type="EMBL" id="KAI5382412.1"/>
    </source>
</evidence>
<keyword evidence="1" id="KW-0802">TPR repeat</keyword>
<feature type="chain" id="PRO_5038701926" evidence="2">
    <location>
        <begin position="25"/>
        <end position="109"/>
    </location>
</feature>
<reference evidence="3 4" key="1">
    <citation type="journal article" date="2022" name="Nat. Genet.">
        <title>Improved pea reference genome and pan-genome highlight genomic features and evolutionary characteristics.</title>
        <authorList>
            <person name="Yang T."/>
            <person name="Liu R."/>
            <person name="Luo Y."/>
            <person name="Hu S."/>
            <person name="Wang D."/>
            <person name="Wang C."/>
            <person name="Pandey M.K."/>
            <person name="Ge S."/>
            <person name="Xu Q."/>
            <person name="Li N."/>
            <person name="Li G."/>
            <person name="Huang Y."/>
            <person name="Saxena R.K."/>
            <person name="Ji Y."/>
            <person name="Li M."/>
            <person name="Yan X."/>
            <person name="He Y."/>
            <person name="Liu Y."/>
            <person name="Wang X."/>
            <person name="Xiang C."/>
            <person name="Varshney R.K."/>
            <person name="Ding H."/>
            <person name="Gao S."/>
            <person name="Zong X."/>
        </authorList>
    </citation>
    <scope>NUCLEOTIDE SEQUENCE [LARGE SCALE GENOMIC DNA]</scope>
    <source>
        <strain evidence="3 4">cv. Zhongwan 6</strain>
    </source>
</reference>
<dbReference type="Proteomes" id="UP001058974">
    <property type="component" value="Chromosome 7"/>
</dbReference>
<dbReference type="InterPro" id="IPR011990">
    <property type="entry name" value="TPR-like_helical_dom_sf"/>
</dbReference>
<comment type="caution">
    <text evidence="3">The sequence shown here is derived from an EMBL/GenBank/DDBJ whole genome shotgun (WGS) entry which is preliminary data.</text>
</comment>
<dbReference type="Gene3D" id="1.25.40.10">
    <property type="entry name" value="Tetratricopeptide repeat domain"/>
    <property type="match status" value="1"/>
</dbReference>
<sequence>MSRLNAGLLNLVFLFYSQIKIITCSTIRSLVRLELGNYSAALQDANEALLLAPNYSEAYICQGDAFLAFNNFDLAQQSYLSALHIDPSIRRSKSFRARITKLQEKLAPS</sequence>
<dbReference type="InterPro" id="IPR019734">
    <property type="entry name" value="TPR_rpt"/>
</dbReference>
<dbReference type="PANTHER" id="PTHR47682:SF1">
    <property type="entry name" value="TETRATRICOPEPTIDE REPEAT (TPR)-CONTAINING PROTEIN"/>
    <property type="match status" value="1"/>
</dbReference>
<keyword evidence="4" id="KW-1185">Reference proteome</keyword>
<feature type="repeat" description="TPR" evidence="1">
    <location>
        <begin position="56"/>
        <end position="89"/>
    </location>
</feature>
<dbReference type="EMBL" id="JAMSHJ010000007">
    <property type="protein sequence ID" value="KAI5382412.1"/>
    <property type="molecule type" value="Genomic_DNA"/>
</dbReference>